<reference evidence="3" key="1">
    <citation type="journal article" date="2015" name="Proc. Natl. Acad. Sci. U.S.A.">
        <title>Genome sequencing of adzuki bean (Vigna angularis) provides insight into high starch and low fat accumulation and domestication.</title>
        <authorList>
            <person name="Yang K."/>
            <person name="Tian Z."/>
            <person name="Chen C."/>
            <person name="Luo L."/>
            <person name="Zhao B."/>
            <person name="Wang Z."/>
            <person name="Yu L."/>
            <person name="Li Y."/>
            <person name="Sun Y."/>
            <person name="Li W."/>
            <person name="Chen Y."/>
            <person name="Li Y."/>
            <person name="Zhang Y."/>
            <person name="Ai D."/>
            <person name="Zhao J."/>
            <person name="Shang C."/>
            <person name="Ma Y."/>
            <person name="Wu B."/>
            <person name="Wang M."/>
            <person name="Gao L."/>
            <person name="Sun D."/>
            <person name="Zhang P."/>
            <person name="Guo F."/>
            <person name="Wang W."/>
            <person name="Li Y."/>
            <person name="Wang J."/>
            <person name="Varshney R.K."/>
            <person name="Wang J."/>
            <person name="Ling H.Q."/>
            <person name="Wan P."/>
        </authorList>
    </citation>
    <scope>NUCLEOTIDE SEQUENCE</scope>
    <source>
        <strain evidence="3">cv. Jingnong 6</strain>
    </source>
</reference>
<evidence type="ECO:0000313" key="2">
    <source>
        <dbReference type="EMBL" id="KOM34653.1"/>
    </source>
</evidence>
<gene>
    <name evidence="2" type="ORF">LR48_Vigan02g080300</name>
</gene>
<proteinExistence type="predicted"/>
<organism evidence="2 3">
    <name type="scientific">Phaseolus angularis</name>
    <name type="common">Azuki bean</name>
    <name type="synonym">Vigna angularis</name>
    <dbReference type="NCBI Taxonomy" id="3914"/>
    <lineage>
        <taxon>Eukaryota</taxon>
        <taxon>Viridiplantae</taxon>
        <taxon>Streptophyta</taxon>
        <taxon>Embryophyta</taxon>
        <taxon>Tracheophyta</taxon>
        <taxon>Spermatophyta</taxon>
        <taxon>Magnoliopsida</taxon>
        <taxon>eudicotyledons</taxon>
        <taxon>Gunneridae</taxon>
        <taxon>Pentapetalae</taxon>
        <taxon>rosids</taxon>
        <taxon>fabids</taxon>
        <taxon>Fabales</taxon>
        <taxon>Fabaceae</taxon>
        <taxon>Papilionoideae</taxon>
        <taxon>50 kb inversion clade</taxon>
        <taxon>NPAAA clade</taxon>
        <taxon>indigoferoid/millettioid clade</taxon>
        <taxon>Phaseoleae</taxon>
        <taxon>Vigna</taxon>
    </lineage>
</organism>
<dbReference type="AlphaFoldDB" id="A0A0L9TVM9"/>
<dbReference type="InterPro" id="IPR058352">
    <property type="entry name" value="DUF8039"/>
</dbReference>
<evidence type="ECO:0000313" key="3">
    <source>
        <dbReference type="Proteomes" id="UP000053144"/>
    </source>
</evidence>
<dbReference type="EMBL" id="CM003372">
    <property type="protein sequence ID" value="KOM34653.1"/>
    <property type="molecule type" value="Genomic_DNA"/>
</dbReference>
<sequence>MHHSSEATSSTSRASVPCLATSLFLLRIRGRIGKGSCLAAGAPGHDMDDTRPCQLYILSPIGTMLAARGIVYEPATIVHGIELAEDEVKVTVDEVVVPDALLLMPIEEFFTMAQAFQSFTT</sequence>
<feature type="domain" description="DUF8039" evidence="1">
    <location>
        <begin position="45"/>
        <end position="119"/>
    </location>
</feature>
<evidence type="ECO:0000259" key="1">
    <source>
        <dbReference type="Pfam" id="PF26133"/>
    </source>
</evidence>
<name>A0A0L9TVM9_PHAAN</name>
<accession>A0A0L9TVM9</accession>
<dbReference type="Pfam" id="PF26133">
    <property type="entry name" value="DUF8039"/>
    <property type="match status" value="1"/>
</dbReference>
<protein>
    <recommendedName>
        <fullName evidence="1">DUF8039 domain-containing protein</fullName>
    </recommendedName>
</protein>
<dbReference type="Proteomes" id="UP000053144">
    <property type="component" value="Chromosome 2"/>
</dbReference>
<dbReference type="Gramene" id="KOM34653">
    <property type="protein sequence ID" value="KOM34653"/>
    <property type="gene ID" value="LR48_Vigan02g080300"/>
</dbReference>